<dbReference type="Proteomes" id="UP000315289">
    <property type="component" value="Unassembled WGS sequence"/>
</dbReference>
<comment type="caution">
    <text evidence="2">The sequence shown here is derived from an EMBL/GenBank/DDBJ whole genome shotgun (WGS) entry which is preliminary data.</text>
</comment>
<protein>
    <submittedName>
        <fullName evidence="2">Uncharacterized protein</fullName>
    </submittedName>
</protein>
<reference evidence="2 3" key="1">
    <citation type="journal article" date="2019" name="Front. Microbiol.">
        <title>Ammonia Oxidation by the Arctic Terrestrial Thaumarchaeote Candidatus Nitrosocosmicus arcticus Is Stimulated by Increasing Temperatures.</title>
        <authorList>
            <person name="Alves R.J.E."/>
            <person name="Kerou M."/>
            <person name="Zappe A."/>
            <person name="Bittner R."/>
            <person name="Abby S.S."/>
            <person name="Schmidt H.A."/>
            <person name="Pfeifer K."/>
            <person name="Schleper C."/>
        </authorList>
    </citation>
    <scope>NUCLEOTIDE SEQUENCE [LARGE SCALE GENOMIC DNA]</scope>
    <source>
        <strain evidence="2 3">Kfb</strain>
    </source>
</reference>
<dbReference type="AlphaFoldDB" id="A0A557SVU7"/>
<keyword evidence="1" id="KW-1133">Transmembrane helix</keyword>
<evidence type="ECO:0000256" key="1">
    <source>
        <dbReference type="SAM" id="Phobius"/>
    </source>
</evidence>
<feature type="transmembrane region" description="Helical" evidence="1">
    <location>
        <begin position="30"/>
        <end position="46"/>
    </location>
</feature>
<proteinExistence type="predicted"/>
<keyword evidence="1" id="KW-0812">Transmembrane</keyword>
<accession>A0A557SVU7</accession>
<feature type="transmembrane region" description="Helical" evidence="1">
    <location>
        <begin position="7"/>
        <end position="24"/>
    </location>
</feature>
<evidence type="ECO:0000313" key="3">
    <source>
        <dbReference type="Proteomes" id="UP000315289"/>
    </source>
</evidence>
<gene>
    <name evidence="2" type="ORF">NARC_60115</name>
</gene>
<keyword evidence="3" id="KW-1185">Reference proteome</keyword>
<keyword evidence="1" id="KW-0472">Membrane</keyword>
<evidence type="ECO:0000313" key="2">
    <source>
        <dbReference type="EMBL" id="TVP40728.1"/>
    </source>
</evidence>
<organism evidence="2 3">
    <name type="scientific">Candidatus Nitrosocosmicus arcticus</name>
    <dbReference type="NCBI Taxonomy" id="2035267"/>
    <lineage>
        <taxon>Archaea</taxon>
        <taxon>Nitrososphaerota</taxon>
        <taxon>Nitrososphaeria</taxon>
        <taxon>Nitrososphaerales</taxon>
        <taxon>Nitrososphaeraceae</taxon>
        <taxon>Candidatus Nitrosocosmicus</taxon>
    </lineage>
</organism>
<dbReference type="EMBL" id="VOAH01000006">
    <property type="protein sequence ID" value="TVP40728.1"/>
    <property type="molecule type" value="Genomic_DNA"/>
</dbReference>
<sequence>MKYFDYAVIKILLGIGTGMINIYWLDCTLMSASVYWFKIFSVFFLIHF</sequence>
<name>A0A557SVU7_9ARCH</name>